<reference evidence="2" key="1">
    <citation type="submission" date="2020-05" db="EMBL/GenBank/DDBJ databases">
        <title>WGS assembly of Panicum virgatum.</title>
        <authorList>
            <person name="Lovell J.T."/>
            <person name="Jenkins J."/>
            <person name="Shu S."/>
            <person name="Juenger T.E."/>
            <person name="Schmutz J."/>
        </authorList>
    </citation>
    <scope>NUCLEOTIDE SEQUENCE</scope>
    <source>
        <strain evidence="2">AP13</strain>
    </source>
</reference>
<dbReference type="AlphaFoldDB" id="A0A8T0PQ03"/>
<name>A0A8T0PQ03_PANVG</name>
<evidence type="ECO:0000313" key="3">
    <source>
        <dbReference type="Proteomes" id="UP000823388"/>
    </source>
</evidence>
<feature type="compositionally biased region" description="Gly residues" evidence="1">
    <location>
        <begin position="188"/>
        <end position="201"/>
    </location>
</feature>
<feature type="compositionally biased region" description="Basic and acidic residues" evidence="1">
    <location>
        <begin position="41"/>
        <end position="55"/>
    </location>
</feature>
<organism evidence="2 3">
    <name type="scientific">Panicum virgatum</name>
    <name type="common">Blackwell switchgrass</name>
    <dbReference type="NCBI Taxonomy" id="38727"/>
    <lineage>
        <taxon>Eukaryota</taxon>
        <taxon>Viridiplantae</taxon>
        <taxon>Streptophyta</taxon>
        <taxon>Embryophyta</taxon>
        <taxon>Tracheophyta</taxon>
        <taxon>Spermatophyta</taxon>
        <taxon>Magnoliopsida</taxon>
        <taxon>Liliopsida</taxon>
        <taxon>Poales</taxon>
        <taxon>Poaceae</taxon>
        <taxon>PACMAD clade</taxon>
        <taxon>Panicoideae</taxon>
        <taxon>Panicodae</taxon>
        <taxon>Paniceae</taxon>
        <taxon>Panicinae</taxon>
        <taxon>Panicum</taxon>
        <taxon>Panicum sect. Hiantes</taxon>
    </lineage>
</organism>
<gene>
    <name evidence="2" type="ORF">PVAP13_8KG324766</name>
</gene>
<comment type="caution">
    <text evidence="2">The sequence shown here is derived from an EMBL/GenBank/DDBJ whole genome shotgun (WGS) entry which is preliminary data.</text>
</comment>
<feature type="compositionally biased region" description="Basic and acidic residues" evidence="1">
    <location>
        <begin position="215"/>
        <end position="236"/>
    </location>
</feature>
<feature type="compositionally biased region" description="Low complexity" evidence="1">
    <location>
        <begin position="56"/>
        <end position="75"/>
    </location>
</feature>
<evidence type="ECO:0000313" key="2">
    <source>
        <dbReference type="EMBL" id="KAG2563018.1"/>
    </source>
</evidence>
<feature type="compositionally biased region" description="Low complexity" evidence="1">
    <location>
        <begin position="90"/>
        <end position="111"/>
    </location>
</feature>
<proteinExistence type="predicted"/>
<feature type="region of interest" description="Disordered" evidence="1">
    <location>
        <begin position="1"/>
        <end position="236"/>
    </location>
</feature>
<sequence>MVTEGAITAGSTTGSVDPLRNKKNYPRGCSASTPHRCAARSHAEDEGRRGGDGGRPHASAAAAAAAPTRAPSSHTGPRTPARGSGHWWLSTRTPARGGRGRAPTAARSRPPVVGRHPAVELPRWPAVELPLRRSSSHGRLRSSSRGGRSEARGYGPPAVELPRRARAELPTAGERREGRGKERRGIGAVAGGELHCGGGGGKKGRGEKKRGSVGGEEKVRERGGKFKGEGRGRGNI</sequence>
<accession>A0A8T0PQ03</accession>
<feature type="compositionally biased region" description="Basic and acidic residues" evidence="1">
    <location>
        <begin position="161"/>
        <end position="185"/>
    </location>
</feature>
<evidence type="ECO:0000256" key="1">
    <source>
        <dbReference type="SAM" id="MobiDB-lite"/>
    </source>
</evidence>
<dbReference type="Proteomes" id="UP000823388">
    <property type="component" value="Chromosome 8K"/>
</dbReference>
<dbReference type="EMBL" id="CM029051">
    <property type="protein sequence ID" value="KAG2563018.1"/>
    <property type="molecule type" value="Genomic_DNA"/>
</dbReference>
<protein>
    <submittedName>
        <fullName evidence="2">Uncharacterized protein</fullName>
    </submittedName>
</protein>
<keyword evidence="3" id="KW-1185">Reference proteome</keyword>